<protein>
    <recommendedName>
        <fullName evidence="2 7">DNA repair protein RecO</fullName>
    </recommendedName>
    <alternativeName>
        <fullName evidence="6 7">Recombination protein O</fullName>
    </alternativeName>
</protein>
<dbReference type="GO" id="GO:0006310">
    <property type="term" value="P:DNA recombination"/>
    <property type="evidence" value="ECO:0007669"/>
    <property type="project" value="UniProtKB-UniRule"/>
</dbReference>
<dbReference type="GeneID" id="78506662"/>
<dbReference type="InterPro" id="IPR012340">
    <property type="entry name" value="NA-bd_OB-fold"/>
</dbReference>
<evidence type="ECO:0000313" key="10">
    <source>
        <dbReference type="Proteomes" id="UP000215383"/>
    </source>
</evidence>
<dbReference type="InterPro" id="IPR042242">
    <property type="entry name" value="RecO_C"/>
</dbReference>
<evidence type="ECO:0000256" key="2">
    <source>
        <dbReference type="ARBA" id="ARBA00021310"/>
    </source>
</evidence>
<dbReference type="InterPro" id="IPR003717">
    <property type="entry name" value="RecO"/>
</dbReference>
<gene>
    <name evidence="7 9" type="primary">recO</name>
    <name evidence="9" type="ORF">SAMEA4364220_00632</name>
</gene>
<dbReference type="PANTHER" id="PTHR33991:SF1">
    <property type="entry name" value="DNA REPAIR PROTEIN RECO"/>
    <property type="match status" value="1"/>
</dbReference>
<dbReference type="EMBL" id="LT906446">
    <property type="protein sequence ID" value="SNU96711.1"/>
    <property type="molecule type" value="Genomic_DNA"/>
</dbReference>
<dbReference type="PANTHER" id="PTHR33991">
    <property type="entry name" value="DNA REPAIR PROTEIN RECO"/>
    <property type="match status" value="1"/>
</dbReference>
<keyword evidence="3 7" id="KW-0227">DNA damage</keyword>
<evidence type="ECO:0000256" key="5">
    <source>
        <dbReference type="ARBA" id="ARBA00023204"/>
    </source>
</evidence>
<reference evidence="9 10" key="1">
    <citation type="submission" date="2017-06" db="EMBL/GenBank/DDBJ databases">
        <authorList>
            <consortium name="Pathogen Informatics"/>
        </authorList>
    </citation>
    <scope>NUCLEOTIDE SEQUENCE [LARGE SCALE GENOMIC DNA]</scope>
    <source>
        <strain evidence="9 10">NCTC10570</strain>
    </source>
</reference>
<dbReference type="Pfam" id="PF11967">
    <property type="entry name" value="RecO_N"/>
    <property type="match status" value="1"/>
</dbReference>
<dbReference type="InterPro" id="IPR022572">
    <property type="entry name" value="DNA_rep/recomb_RecO_N"/>
</dbReference>
<keyword evidence="4 7" id="KW-0233">DNA recombination</keyword>
<dbReference type="RefSeq" id="WP_027889676.1">
    <property type="nucleotide sequence ID" value="NZ_LT906446.1"/>
</dbReference>
<comment type="similarity">
    <text evidence="1 7">Belongs to the RecO family.</text>
</comment>
<dbReference type="NCBIfam" id="TIGR00613">
    <property type="entry name" value="reco"/>
    <property type="match status" value="1"/>
</dbReference>
<dbReference type="Gene3D" id="1.20.1440.120">
    <property type="entry name" value="Recombination protein O, C-terminal domain"/>
    <property type="match status" value="1"/>
</dbReference>
<keyword evidence="5 7" id="KW-0234">DNA repair</keyword>
<dbReference type="SUPFAM" id="SSF57863">
    <property type="entry name" value="ArfGap/RecO-like zinc finger"/>
    <property type="match status" value="1"/>
</dbReference>
<dbReference type="GO" id="GO:0043590">
    <property type="term" value="C:bacterial nucleoid"/>
    <property type="evidence" value="ECO:0007669"/>
    <property type="project" value="TreeGrafter"/>
</dbReference>
<sequence length="254" mass="28362">MALYTTEVLVIGVKNWGNADKIVTLLSPEYGKITAAAYGCRRPKSPLASSMQLFSWLDVQLSRGERMDTIRQCEHKGFFAGLYEDLTAMAYGSFIAEFAKELCSEDEPQAEIYQTLLKILPCLTKNNPRICAVASAYQIFEYTGCQLHYDKCTLCGTKITGDAYFNPQQGGVLCDECSGHKAHNFSASLRAFITNMLLLDWDNPPKFQVKGADLVAAEQILLNYIQGLIGKPFKSLAFIKQVTQLNNMARNIKR</sequence>
<dbReference type="eggNOG" id="COG1381">
    <property type="taxonomic scope" value="Bacteria"/>
</dbReference>
<dbReference type="GO" id="GO:0006302">
    <property type="term" value="P:double-strand break repair"/>
    <property type="evidence" value="ECO:0007669"/>
    <property type="project" value="TreeGrafter"/>
</dbReference>
<evidence type="ECO:0000256" key="3">
    <source>
        <dbReference type="ARBA" id="ARBA00022763"/>
    </source>
</evidence>
<dbReference type="HAMAP" id="MF_00201">
    <property type="entry name" value="RecO"/>
    <property type="match status" value="1"/>
</dbReference>
<dbReference type="Gene3D" id="2.40.50.140">
    <property type="entry name" value="Nucleic acid-binding proteins"/>
    <property type="match status" value="1"/>
</dbReference>
<proteinExistence type="inferred from homology"/>
<accession>A0A239TG71</accession>
<dbReference type="Proteomes" id="UP000215383">
    <property type="component" value="Chromosome 1"/>
</dbReference>
<evidence type="ECO:0000256" key="1">
    <source>
        <dbReference type="ARBA" id="ARBA00007452"/>
    </source>
</evidence>
<feature type="domain" description="DNA replication/recombination mediator RecO N-terminal" evidence="8">
    <location>
        <begin position="1"/>
        <end position="75"/>
    </location>
</feature>
<dbReference type="SUPFAM" id="SSF50249">
    <property type="entry name" value="Nucleic acid-binding proteins"/>
    <property type="match status" value="1"/>
</dbReference>
<dbReference type="Pfam" id="PF02565">
    <property type="entry name" value="RecO_C"/>
    <property type="match status" value="1"/>
</dbReference>
<evidence type="ECO:0000256" key="4">
    <source>
        <dbReference type="ARBA" id="ARBA00023172"/>
    </source>
</evidence>
<evidence type="ECO:0000256" key="6">
    <source>
        <dbReference type="ARBA" id="ARBA00033409"/>
    </source>
</evidence>
<comment type="function">
    <text evidence="7">Involved in DNA repair and RecF pathway recombination.</text>
</comment>
<name>A0A239TG71_9FIRM</name>
<dbReference type="AlphaFoldDB" id="A0A239TG71"/>
<evidence type="ECO:0000313" key="9">
    <source>
        <dbReference type="EMBL" id="SNU96711.1"/>
    </source>
</evidence>
<keyword evidence="10" id="KW-1185">Reference proteome</keyword>
<evidence type="ECO:0000259" key="8">
    <source>
        <dbReference type="Pfam" id="PF11967"/>
    </source>
</evidence>
<organism evidence="9 10">
    <name type="scientific">Megamonas hypermegale</name>
    <dbReference type="NCBI Taxonomy" id="158847"/>
    <lineage>
        <taxon>Bacteria</taxon>
        <taxon>Bacillati</taxon>
        <taxon>Bacillota</taxon>
        <taxon>Negativicutes</taxon>
        <taxon>Selenomonadales</taxon>
        <taxon>Selenomonadaceae</taxon>
        <taxon>Megamonas</taxon>
    </lineage>
</organism>
<evidence type="ECO:0000256" key="7">
    <source>
        <dbReference type="HAMAP-Rule" id="MF_00201"/>
    </source>
</evidence>
<dbReference type="InterPro" id="IPR037278">
    <property type="entry name" value="ARFGAP/RecO"/>
</dbReference>